<dbReference type="CDD" id="cd08474">
    <property type="entry name" value="PBP2_CrgA_like_5"/>
    <property type="match status" value="1"/>
</dbReference>
<name>A0ABS1AHH1_9GAMM</name>
<evidence type="ECO:0000256" key="4">
    <source>
        <dbReference type="ARBA" id="ARBA00023163"/>
    </source>
</evidence>
<comment type="caution">
    <text evidence="6">The sequence shown here is derived from an EMBL/GenBank/DDBJ whole genome shotgun (WGS) entry which is preliminary data.</text>
</comment>
<dbReference type="InterPro" id="IPR058163">
    <property type="entry name" value="LysR-type_TF_proteobact-type"/>
</dbReference>
<dbReference type="PROSITE" id="PS50931">
    <property type="entry name" value="HTH_LYSR"/>
    <property type="match status" value="1"/>
</dbReference>
<keyword evidence="7" id="KW-1185">Reference proteome</keyword>
<dbReference type="InterPro" id="IPR036388">
    <property type="entry name" value="WH-like_DNA-bd_sf"/>
</dbReference>
<dbReference type="Gene3D" id="3.40.190.290">
    <property type="match status" value="1"/>
</dbReference>
<evidence type="ECO:0000256" key="2">
    <source>
        <dbReference type="ARBA" id="ARBA00023015"/>
    </source>
</evidence>
<dbReference type="PRINTS" id="PR00039">
    <property type="entry name" value="HTHLYSR"/>
</dbReference>
<dbReference type="Gene3D" id="1.10.10.10">
    <property type="entry name" value="Winged helix-like DNA-binding domain superfamily/Winged helix DNA-binding domain"/>
    <property type="match status" value="1"/>
</dbReference>
<dbReference type="Pfam" id="PF03466">
    <property type="entry name" value="LysR_substrate"/>
    <property type="match status" value="1"/>
</dbReference>
<dbReference type="SUPFAM" id="SSF46785">
    <property type="entry name" value="Winged helix' DNA-binding domain"/>
    <property type="match status" value="1"/>
</dbReference>
<evidence type="ECO:0000259" key="5">
    <source>
        <dbReference type="PROSITE" id="PS50931"/>
    </source>
</evidence>
<dbReference type="InterPro" id="IPR005119">
    <property type="entry name" value="LysR_subst-bd"/>
</dbReference>
<evidence type="ECO:0000256" key="3">
    <source>
        <dbReference type="ARBA" id="ARBA00023125"/>
    </source>
</evidence>
<gene>
    <name evidence="6" type="ORF">I6M64_08500</name>
</gene>
<keyword evidence="3" id="KW-0238">DNA-binding</keyword>
<dbReference type="RefSeq" id="WP_200043438.1">
    <property type="nucleotide sequence ID" value="NZ_JADWNO010000004.1"/>
</dbReference>
<comment type="similarity">
    <text evidence="1">Belongs to the LysR transcriptional regulatory family.</text>
</comment>
<evidence type="ECO:0000313" key="6">
    <source>
        <dbReference type="EMBL" id="MBJ8437354.1"/>
    </source>
</evidence>
<keyword evidence="4" id="KW-0804">Transcription</keyword>
<dbReference type="PANTHER" id="PTHR30537:SF1">
    <property type="entry name" value="HTH-TYPE TRANSCRIPTIONAL REGULATOR PGRR"/>
    <property type="match status" value="1"/>
</dbReference>
<evidence type="ECO:0000256" key="1">
    <source>
        <dbReference type="ARBA" id="ARBA00009437"/>
    </source>
</evidence>
<dbReference type="InterPro" id="IPR000847">
    <property type="entry name" value="LysR_HTH_N"/>
</dbReference>
<reference evidence="6 7" key="1">
    <citation type="submission" date="2020-11" db="EMBL/GenBank/DDBJ databases">
        <title>Enhanced detection system for hospital associated transmission using whole genome sequencing surveillance.</title>
        <authorList>
            <person name="Harrison L.H."/>
            <person name="Van Tyne D."/>
            <person name="Marsh J.W."/>
            <person name="Griffith M.P."/>
            <person name="Snyder D.J."/>
            <person name="Cooper V.S."/>
            <person name="Mustapha M."/>
        </authorList>
    </citation>
    <scope>NUCLEOTIDE SEQUENCE [LARGE SCALE GENOMIC DNA]</scope>
    <source>
        <strain evidence="6 7">ACIN00241</strain>
    </source>
</reference>
<accession>A0ABS1AHH1</accession>
<dbReference type="PANTHER" id="PTHR30537">
    <property type="entry name" value="HTH-TYPE TRANSCRIPTIONAL REGULATOR"/>
    <property type="match status" value="1"/>
</dbReference>
<dbReference type="InterPro" id="IPR036390">
    <property type="entry name" value="WH_DNA-bd_sf"/>
</dbReference>
<sequence>MNNTSLTDLKAVIVLANHRNFRSAAVELDMSSSALSRNIAQLEHNLGIRLFNRTTRSVSLTEAGLQFLNRITPALEQIDLAVQETLDRRATPSGTLRINAEEGMSRQILHSVIIEYIRRYPDVRVDLVSDGEFIDIVKEGFDAGIRFANTVPQDMVAIEIGPKQSMAVVATPTYLNTHGIPRIPSDLLKHECIRLRLPSGKIYKWEFTQNNESLTVDVSGHLTIDTYMLAIDSALSGIGLAYTGYWFVAPLIEQGRLIRVLEEWTPHYAGLCLYYPQGKHPSAALRAFIDLAREQRLLPSYPIL</sequence>
<keyword evidence="2" id="KW-0805">Transcription regulation</keyword>
<dbReference type="SUPFAM" id="SSF53850">
    <property type="entry name" value="Periplasmic binding protein-like II"/>
    <property type="match status" value="1"/>
</dbReference>
<dbReference type="EMBL" id="JADWNO010000004">
    <property type="protein sequence ID" value="MBJ8437354.1"/>
    <property type="molecule type" value="Genomic_DNA"/>
</dbReference>
<organism evidence="6 7">
    <name type="scientific">Acinetobacter lactucae</name>
    <dbReference type="NCBI Taxonomy" id="1785128"/>
    <lineage>
        <taxon>Bacteria</taxon>
        <taxon>Pseudomonadati</taxon>
        <taxon>Pseudomonadota</taxon>
        <taxon>Gammaproteobacteria</taxon>
        <taxon>Moraxellales</taxon>
        <taxon>Moraxellaceae</taxon>
        <taxon>Acinetobacter</taxon>
        <taxon>Acinetobacter calcoaceticus/baumannii complex</taxon>
    </lineage>
</organism>
<dbReference type="Proteomes" id="UP000808699">
    <property type="component" value="Unassembled WGS sequence"/>
</dbReference>
<evidence type="ECO:0000313" key="7">
    <source>
        <dbReference type="Proteomes" id="UP000808699"/>
    </source>
</evidence>
<dbReference type="Pfam" id="PF00126">
    <property type="entry name" value="HTH_1"/>
    <property type="match status" value="1"/>
</dbReference>
<feature type="domain" description="HTH lysR-type" evidence="5">
    <location>
        <begin position="1"/>
        <end position="61"/>
    </location>
</feature>
<proteinExistence type="inferred from homology"/>
<protein>
    <submittedName>
        <fullName evidence="6">LysR family transcriptional regulator</fullName>
    </submittedName>
</protein>